<dbReference type="STRING" id="7266.A0A3B0J951"/>
<evidence type="ECO:0000256" key="9">
    <source>
        <dbReference type="SAM" id="MobiDB-lite"/>
    </source>
</evidence>
<dbReference type="Proteomes" id="UP000268350">
    <property type="component" value="Unassembled WGS sequence"/>
</dbReference>
<dbReference type="InterPro" id="IPR018181">
    <property type="entry name" value="Heat_shock_70_CS"/>
</dbReference>
<dbReference type="OrthoDB" id="10262720at2759"/>
<evidence type="ECO:0000313" key="11">
    <source>
        <dbReference type="Proteomes" id="UP000268350"/>
    </source>
</evidence>
<dbReference type="GO" id="GO:0005788">
    <property type="term" value="C:endoplasmic reticulum lumen"/>
    <property type="evidence" value="ECO:0007669"/>
    <property type="project" value="UniProtKB-SubCell"/>
</dbReference>
<feature type="compositionally biased region" description="Basic and acidic residues" evidence="9">
    <location>
        <begin position="1435"/>
        <end position="1454"/>
    </location>
</feature>
<evidence type="ECO:0000313" key="10">
    <source>
        <dbReference type="EMBL" id="SPP78737.1"/>
    </source>
</evidence>
<dbReference type="Gene3D" id="3.30.420.40">
    <property type="match status" value="2"/>
</dbReference>
<dbReference type="GO" id="GO:0034663">
    <property type="term" value="C:endoplasmic reticulum chaperone complex"/>
    <property type="evidence" value="ECO:0007669"/>
    <property type="project" value="TreeGrafter"/>
</dbReference>
<dbReference type="Gene3D" id="3.30.30.30">
    <property type="match status" value="1"/>
</dbReference>
<dbReference type="Gene3D" id="3.90.640.10">
    <property type="entry name" value="Actin, Chain A, domain 4"/>
    <property type="match status" value="1"/>
</dbReference>
<gene>
    <name evidence="10" type="ORF">DGUA_6G011460</name>
</gene>
<dbReference type="PROSITE" id="PS01036">
    <property type="entry name" value="HSP70_3"/>
    <property type="match status" value="1"/>
</dbReference>
<evidence type="ECO:0000256" key="7">
    <source>
        <dbReference type="ARBA" id="ARBA00023186"/>
    </source>
</evidence>
<dbReference type="SUPFAM" id="SSF100934">
    <property type="entry name" value="Heat shock protein 70kD (HSP70), C-terminal subdomain"/>
    <property type="match status" value="1"/>
</dbReference>
<keyword evidence="11" id="KW-1185">Reference proteome</keyword>
<evidence type="ECO:0000256" key="1">
    <source>
        <dbReference type="ARBA" id="ARBA00004319"/>
    </source>
</evidence>
<dbReference type="PANTHER" id="PTHR45639:SF3">
    <property type="entry name" value="HYPOXIA UP-REGULATED PROTEIN 1"/>
    <property type="match status" value="1"/>
</dbReference>
<dbReference type="FunFam" id="1.20.1270.10:FF:000002">
    <property type="entry name" value="Heat shock 70 kDa protein 4"/>
    <property type="match status" value="1"/>
</dbReference>
<dbReference type="InterPro" id="IPR029048">
    <property type="entry name" value="HSP70_C_sf"/>
</dbReference>
<dbReference type="PANTHER" id="PTHR45639">
    <property type="entry name" value="HSC70CB, ISOFORM G-RELATED"/>
    <property type="match status" value="1"/>
</dbReference>
<evidence type="ECO:0000256" key="6">
    <source>
        <dbReference type="ARBA" id="ARBA00022840"/>
    </source>
</evidence>
<feature type="region of interest" description="Disordered" evidence="9">
    <location>
        <begin position="1435"/>
        <end position="1496"/>
    </location>
</feature>
<dbReference type="InterPro" id="IPR013126">
    <property type="entry name" value="Hsp_70_fam"/>
</dbReference>
<dbReference type="GO" id="GO:0140662">
    <property type="term" value="F:ATP-dependent protein folding chaperone"/>
    <property type="evidence" value="ECO:0007669"/>
    <property type="project" value="InterPro"/>
</dbReference>
<comment type="subcellular location">
    <subcellularLocation>
        <location evidence="1">Endoplasmic reticulum lumen</location>
    </subcellularLocation>
</comment>
<evidence type="ECO:0000256" key="5">
    <source>
        <dbReference type="ARBA" id="ARBA00022824"/>
    </source>
</evidence>
<keyword evidence="5" id="KW-0256">Endoplasmic reticulum</keyword>
<dbReference type="GO" id="GO:0005524">
    <property type="term" value="F:ATP binding"/>
    <property type="evidence" value="ECO:0007669"/>
    <property type="project" value="UniProtKB-KW"/>
</dbReference>
<dbReference type="InterPro" id="IPR029047">
    <property type="entry name" value="HSP70_peptide-bd_sf"/>
</dbReference>
<reference evidence="11" key="1">
    <citation type="submission" date="2018-01" db="EMBL/GenBank/DDBJ databases">
        <authorList>
            <person name="Alioto T."/>
            <person name="Alioto T."/>
        </authorList>
    </citation>
    <scope>NUCLEOTIDE SEQUENCE [LARGE SCALE GENOMIC DNA]</scope>
</reference>
<dbReference type="InterPro" id="IPR043129">
    <property type="entry name" value="ATPase_NBD"/>
</dbReference>
<feature type="compositionally biased region" description="Basic and acidic residues" evidence="9">
    <location>
        <begin position="1176"/>
        <end position="1188"/>
    </location>
</feature>
<keyword evidence="3" id="KW-0732">Signal</keyword>
<proteinExistence type="inferred from homology"/>
<keyword evidence="6" id="KW-0067">ATP-binding</keyword>
<dbReference type="EMBL" id="OUUW01000003">
    <property type="protein sequence ID" value="SPP78737.1"/>
    <property type="molecule type" value="Genomic_DNA"/>
</dbReference>
<dbReference type="CDD" id="cd10230">
    <property type="entry name" value="ASKHA_NBD_HSP70_HYOU1"/>
    <property type="match status" value="1"/>
</dbReference>
<feature type="compositionally biased region" description="Basic and acidic residues" evidence="9">
    <location>
        <begin position="1128"/>
        <end position="1144"/>
    </location>
</feature>
<dbReference type="Gene3D" id="2.60.34.10">
    <property type="entry name" value="Substrate Binding Domain Of DNAk, Chain A, domain 1"/>
    <property type="match status" value="1"/>
</dbReference>
<protein>
    <recommendedName>
        <fullName evidence="8">Hypoxia up-regulated protein 1</fullName>
    </recommendedName>
</protein>
<evidence type="ECO:0000256" key="2">
    <source>
        <dbReference type="ARBA" id="ARBA00007381"/>
    </source>
</evidence>
<dbReference type="GO" id="GO:0030968">
    <property type="term" value="P:endoplasmic reticulum unfolded protein response"/>
    <property type="evidence" value="ECO:0007669"/>
    <property type="project" value="TreeGrafter"/>
</dbReference>
<feature type="compositionally biased region" description="Low complexity" evidence="9">
    <location>
        <begin position="1477"/>
        <end position="1496"/>
    </location>
</feature>
<evidence type="ECO:0000256" key="8">
    <source>
        <dbReference type="ARBA" id="ARBA00040503"/>
    </source>
</evidence>
<dbReference type="SUPFAM" id="SSF53067">
    <property type="entry name" value="Actin-like ATPase domain"/>
    <property type="match status" value="2"/>
</dbReference>
<keyword evidence="7" id="KW-0143">Chaperone</keyword>
<dbReference type="FunFam" id="3.90.640.10:FF:000012">
    <property type="entry name" value="Hypoxia up-regulated protein 1"/>
    <property type="match status" value="1"/>
</dbReference>
<evidence type="ECO:0000256" key="3">
    <source>
        <dbReference type="ARBA" id="ARBA00022729"/>
    </source>
</evidence>
<comment type="similarity">
    <text evidence="2">Belongs to the heat shock protein 70 family.</text>
</comment>
<name>A0A3B0J951_DROGU</name>
<feature type="region of interest" description="Disordered" evidence="9">
    <location>
        <begin position="1127"/>
        <end position="1194"/>
    </location>
</feature>
<dbReference type="Gene3D" id="1.20.1270.10">
    <property type="match status" value="1"/>
</dbReference>
<dbReference type="PRINTS" id="PR00301">
    <property type="entry name" value="HEATSHOCK70"/>
</dbReference>
<sequence length="1496" mass="167211">MREPQVLNSWEPQVLNKMEPQVPNSFERQVPSMTTVRRMNKMILVLNSWEELVLNMMELQALNKMELQALNSSERQVLNSWEQQVLNMMEPLVLNSWEQQALNKMEPLVLNSWGQQALNKMEPLVLNSWGQQALNKMEPLVLNSLVQPVLSTMTVRMMSKMIWVRNKMELLGLNNLEPLGQSMMDRRVLNRMVLNSFEAQVPSKMVLRVLNKMIWVLNSWEQHLMNMMGLQVLNKMVPLELNILEMLVLNSSDPLGLNKMEQQALNKMELRVPSKMGLQALNILEVLVLNKMGLQALNKMELRVPSKMGLQALNILEVQVLNSSEPLALNKMGLQALNTLEMLVLNKMELLVLNRKERLVLNSSEPQVPSKMGLRALNKMGLQALNILEMLVLNKMELLVLNKMELLVLNSSEPLALNKMGLQALNKMRLQALNKMVLQALNILEMLVLNKMELLVLNKMELLVLNSSEPQALNKMGLQALNKMVLQALNILGKLVLNSSEQQVLNKREGLHILEMQVPNNLELLALNKTVPQVPQGPKKMELLARPGRGSWRTQMLVLGVAVVLLGVLQLPSAQSAAVMSVDLGTEWMKVGVVSPGVPMEIALNRESKRKTPAIIAFRDGVRTVGEDAQTIGIRDPNSAYGYLLDLLGKTIDNPIVDLYRKRFPYYNIIGDPVRNTVVFKKSDTEEFSVEELIAQMLVKAKEYAQISTQQSIAECVLTVPGYFGQAEREALLAAAQLANLKVLQLINDYAAVALNYGVFHRGEINETAQYYLFYDMGAYKTSAAVVSYQLVKDKQTKETNPVVQVLGVGFDRTLGGLEIQLRLRDYLAKEFNALKKTKTDVTTSPRALAKLFKEAGRLKNVLSANNDHYAQIENLLEDIDFKLQVSREKLEEICADLWPRTTKPLQQALASSNLSLDLITQVILFGGGTRVPRVQETIKALIKQELGKNLNADESATMGAVYKAADLSAGFKVKKFVVKDAVLYPLQVIFDSVAADGVSAKKVKRVLFGLMNPYPQKKVITFNKHSDDFEFFVNYGDLERYSQETVAAIGSLNITRVEIRQVKELLESLKKDLVENKGIKAYFELNDSGIVRCTGVEYIYDKQKPDDADEDSTLAKLGSTISKLFTKKSDTGDDSNDDNKEEAAPEEAGAGAGTGTGETPKTEDSQTEKPAAAEAEQKDKEKEKKTTSDAAAAGAAAEAEGAIKLVTVKAPVAHNTHVLFTANLSGAAYDSSLAKLTAINKIEEERVRLESAFNSLESHIIEVQQKLGEDAYKSCATAKEKEKLLAECSSLSEWLYEDLEDPKAEIYEDKLHELKKLSSVFLERHWEHEERPEAVKALKGMLDGAEKFLVTARNLTKDTNPEKDVYTQVEIDTLVKVIEESSAWLKTESAAQKKLPRNADVRLTVKEITAKMSLLDREVKYLVNKIKIWKPKVADKDKKPKETDKEKEQKVGEGEGEAAGSGDEDQAKEQPEGAEPEVTPTPTPTVDTQTPHSEL</sequence>
<evidence type="ECO:0000256" key="4">
    <source>
        <dbReference type="ARBA" id="ARBA00022741"/>
    </source>
</evidence>
<accession>A0A3B0J951</accession>
<dbReference type="Pfam" id="PF00012">
    <property type="entry name" value="HSP70"/>
    <property type="match status" value="1"/>
</dbReference>
<dbReference type="FunFam" id="3.30.30.30:FF:000004">
    <property type="entry name" value="hypoxia up-regulated protein 1"/>
    <property type="match status" value="1"/>
</dbReference>
<dbReference type="OMA" id="LNTMERQ"/>
<organism evidence="10 11">
    <name type="scientific">Drosophila guanche</name>
    <name type="common">Fruit fly</name>
    <dbReference type="NCBI Taxonomy" id="7266"/>
    <lineage>
        <taxon>Eukaryota</taxon>
        <taxon>Metazoa</taxon>
        <taxon>Ecdysozoa</taxon>
        <taxon>Arthropoda</taxon>
        <taxon>Hexapoda</taxon>
        <taxon>Insecta</taxon>
        <taxon>Pterygota</taxon>
        <taxon>Neoptera</taxon>
        <taxon>Endopterygota</taxon>
        <taxon>Diptera</taxon>
        <taxon>Brachycera</taxon>
        <taxon>Muscomorpha</taxon>
        <taxon>Ephydroidea</taxon>
        <taxon>Drosophilidae</taxon>
        <taxon>Drosophila</taxon>
        <taxon>Sophophora</taxon>
    </lineage>
</organism>
<keyword evidence="4" id="KW-0547">Nucleotide-binding</keyword>